<protein>
    <submittedName>
        <fullName evidence="6">NUDIX domain-containing protein</fullName>
    </submittedName>
</protein>
<name>A0A285VL00_9MICO</name>
<dbReference type="GO" id="GO:0004081">
    <property type="term" value="F:bis(5'-nucleosyl)-tetraphosphatase (asymmetrical) activity"/>
    <property type="evidence" value="ECO:0007669"/>
    <property type="project" value="TreeGrafter"/>
</dbReference>
<dbReference type="PROSITE" id="PS00893">
    <property type="entry name" value="NUDIX_BOX"/>
    <property type="match status" value="1"/>
</dbReference>
<dbReference type="PANTHER" id="PTHR21340">
    <property type="entry name" value="DIADENOSINE 5,5-P1,P4-TETRAPHOSPHATE PYROPHOSPHOHYDROLASE MUTT"/>
    <property type="match status" value="1"/>
</dbReference>
<keyword evidence="2 3" id="KW-0378">Hydrolase</keyword>
<dbReference type="InterPro" id="IPR020476">
    <property type="entry name" value="Nudix_hydrolase"/>
</dbReference>
<sequence>MGHVEDREPPDGITRHFTVAVFVVADRHVVLHPHRKLGIWLPPGGHIEPHELPDEAALRETLEETGLTVRLVGEPGIDHDPPGSPRQLLRPEGIQVEDISLDPPHQHIDLIYFAVPTATRPGPGLPVLAGEDGMEWVDAPGLLERPVTEEVRTWARLALETVPRRLRGRPEGSQPAKASSKADSSSGVAGPL</sequence>
<dbReference type="GO" id="GO:0006167">
    <property type="term" value="P:AMP biosynthetic process"/>
    <property type="evidence" value="ECO:0007669"/>
    <property type="project" value="TreeGrafter"/>
</dbReference>
<dbReference type="Pfam" id="PF00293">
    <property type="entry name" value="NUDIX"/>
    <property type="match status" value="1"/>
</dbReference>
<dbReference type="AlphaFoldDB" id="A0A285VL00"/>
<feature type="compositionally biased region" description="Low complexity" evidence="4">
    <location>
        <begin position="176"/>
        <end position="186"/>
    </location>
</feature>
<gene>
    <name evidence="6" type="ORF">SAMN05421879_10324</name>
</gene>
<dbReference type="Gene3D" id="3.90.79.10">
    <property type="entry name" value="Nucleoside Triphosphate Pyrophosphohydrolase"/>
    <property type="match status" value="1"/>
</dbReference>
<evidence type="ECO:0000256" key="1">
    <source>
        <dbReference type="ARBA" id="ARBA00005582"/>
    </source>
</evidence>
<dbReference type="EMBL" id="OBQK01000003">
    <property type="protein sequence ID" value="SOC54238.1"/>
    <property type="molecule type" value="Genomic_DNA"/>
</dbReference>
<comment type="similarity">
    <text evidence="1 3">Belongs to the Nudix hydrolase family.</text>
</comment>
<dbReference type="Proteomes" id="UP000219688">
    <property type="component" value="Unassembled WGS sequence"/>
</dbReference>
<evidence type="ECO:0000256" key="2">
    <source>
        <dbReference type="ARBA" id="ARBA00022801"/>
    </source>
</evidence>
<keyword evidence="7" id="KW-1185">Reference proteome</keyword>
<evidence type="ECO:0000256" key="3">
    <source>
        <dbReference type="RuleBase" id="RU003476"/>
    </source>
</evidence>
<dbReference type="InterPro" id="IPR015797">
    <property type="entry name" value="NUDIX_hydrolase-like_dom_sf"/>
</dbReference>
<evidence type="ECO:0000259" key="5">
    <source>
        <dbReference type="PROSITE" id="PS51462"/>
    </source>
</evidence>
<organism evidence="6 7">
    <name type="scientific">Ornithinimicrobium cerasi</name>
    <dbReference type="NCBI Taxonomy" id="2248773"/>
    <lineage>
        <taxon>Bacteria</taxon>
        <taxon>Bacillati</taxon>
        <taxon>Actinomycetota</taxon>
        <taxon>Actinomycetes</taxon>
        <taxon>Micrococcales</taxon>
        <taxon>Ornithinimicrobiaceae</taxon>
        <taxon>Ornithinimicrobium</taxon>
    </lineage>
</organism>
<accession>A0A285VL00</accession>
<dbReference type="InterPro" id="IPR051325">
    <property type="entry name" value="Nudix_hydrolase_domain"/>
</dbReference>
<dbReference type="STRING" id="1122622.GCA_000421185_01913"/>
<reference evidence="7" key="1">
    <citation type="submission" date="2017-08" db="EMBL/GenBank/DDBJ databases">
        <authorList>
            <person name="Varghese N."/>
            <person name="Submissions S."/>
        </authorList>
    </citation>
    <scope>NUCLEOTIDE SEQUENCE [LARGE SCALE GENOMIC DNA]</scope>
    <source>
        <strain evidence="7">USBA17B2</strain>
    </source>
</reference>
<dbReference type="PROSITE" id="PS51462">
    <property type="entry name" value="NUDIX"/>
    <property type="match status" value="1"/>
</dbReference>
<proteinExistence type="inferred from homology"/>
<evidence type="ECO:0000313" key="7">
    <source>
        <dbReference type="Proteomes" id="UP000219688"/>
    </source>
</evidence>
<feature type="region of interest" description="Disordered" evidence="4">
    <location>
        <begin position="162"/>
        <end position="192"/>
    </location>
</feature>
<evidence type="ECO:0000256" key="4">
    <source>
        <dbReference type="SAM" id="MobiDB-lite"/>
    </source>
</evidence>
<feature type="domain" description="Nudix hydrolase" evidence="5">
    <location>
        <begin position="14"/>
        <end position="179"/>
    </location>
</feature>
<dbReference type="SUPFAM" id="SSF55811">
    <property type="entry name" value="Nudix"/>
    <property type="match status" value="1"/>
</dbReference>
<dbReference type="GO" id="GO:0006754">
    <property type="term" value="P:ATP biosynthetic process"/>
    <property type="evidence" value="ECO:0007669"/>
    <property type="project" value="TreeGrafter"/>
</dbReference>
<dbReference type="CDD" id="cd03674">
    <property type="entry name" value="NUDIX_Hydrolase"/>
    <property type="match status" value="1"/>
</dbReference>
<dbReference type="PRINTS" id="PR00502">
    <property type="entry name" value="NUDIXFAMILY"/>
</dbReference>
<dbReference type="PANTHER" id="PTHR21340:SF0">
    <property type="entry name" value="BIS(5'-NUCLEOSYL)-TETRAPHOSPHATASE [ASYMMETRICAL]"/>
    <property type="match status" value="1"/>
</dbReference>
<dbReference type="InterPro" id="IPR020084">
    <property type="entry name" value="NUDIX_hydrolase_CS"/>
</dbReference>
<evidence type="ECO:0000313" key="6">
    <source>
        <dbReference type="EMBL" id="SOC54238.1"/>
    </source>
</evidence>
<dbReference type="InterPro" id="IPR000086">
    <property type="entry name" value="NUDIX_hydrolase_dom"/>
</dbReference>